<dbReference type="GO" id="GO:0016471">
    <property type="term" value="C:vacuolar proton-transporting V-type ATPase complex"/>
    <property type="evidence" value="ECO:0007669"/>
    <property type="project" value="TreeGrafter"/>
</dbReference>
<feature type="transmembrane region" description="Helical" evidence="9">
    <location>
        <begin position="517"/>
        <end position="536"/>
    </location>
</feature>
<reference evidence="10" key="2">
    <citation type="submission" date="2021-04" db="EMBL/GenBank/DDBJ databases">
        <authorList>
            <person name="Gilroy R."/>
        </authorList>
    </citation>
    <scope>NUCLEOTIDE SEQUENCE</scope>
    <source>
        <strain evidence="10">ChiGjej4B4-18154</strain>
    </source>
</reference>
<keyword evidence="4 9" id="KW-0812">Transmembrane</keyword>
<protein>
    <submittedName>
        <fullName evidence="10">ATPase</fullName>
    </submittedName>
</protein>
<evidence type="ECO:0000313" key="10">
    <source>
        <dbReference type="EMBL" id="HIZ31343.1"/>
    </source>
</evidence>
<evidence type="ECO:0000256" key="5">
    <source>
        <dbReference type="ARBA" id="ARBA00022989"/>
    </source>
</evidence>
<dbReference type="GO" id="GO:0007035">
    <property type="term" value="P:vacuolar acidification"/>
    <property type="evidence" value="ECO:0007669"/>
    <property type="project" value="TreeGrafter"/>
</dbReference>
<feature type="transmembrane region" description="Helical" evidence="9">
    <location>
        <begin position="357"/>
        <end position="388"/>
    </location>
</feature>
<keyword evidence="3" id="KW-0813">Transport</keyword>
<organism evidence="10 11">
    <name type="scientific">Candidatus Allofournierella merdipullorum</name>
    <dbReference type="NCBI Taxonomy" id="2838595"/>
    <lineage>
        <taxon>Bacteria</taxon>
        <taxon>Bacillati</taxon>
        <taxon>Bacillota</taxon>
        <taxon>Clostridia</taxon>
        <taxon>Eubacteriales</taxon>
        <taxon>Oscillospiraceae</taxon>
        <taxon>Allofournierella</taxon>
    </lineage>
</organism>
<proteinExistence type="inferred from homology"/>
<evidence type="ECO:0000313" key="11">
    <source>
        <dbReference type="Proteomes" id="UP000824035"/>
    </source>
</evidence>
<dbReference type="GO" id="GO:0051117">
    <property type="term" value="F:ATPase binding"/>
    <property type="evidence" value="ECO:0007669"/>
    <property type="project" value="TreeGrafter"/>
</dbReference>
<comment type="caution">
    <text evidence="10">The sequence shown here is derived from an EMBL/GenBank/DDBJ whole genome shotgun (WGS) entry which is preliminary data.</text>
</comment>
<dbReference type="GO" id="GO:0046961">
    <property type="term" value="F:proton-transporting ATPase activity, rotational mechanism"/>
    <property type="evidence" value="ECO:0007669"/>
    <property type="project" value="InterPro"/>
</dbReference>
<keyword evidence="7 9" id="KW-0472">Membrane</keyword>
<evidence type="ECO:0000256" key="9">
    <source>
        <dbReference type="SAM" id="Phobius"/>
    </source>
</evidence>
<dbReference type="PANTHER" id="PTHR11629:SF63">
    <property type="entry name" value="V-TYPE PROTON ATPASE SUBUNIT A"/>
    <property type="match status" value="1"/>
</dbReference>
<evidence type="ECO:0000256" key="2">
    <source>
        <dbReference type="ARBA" id="ARBA00009904"/>
    </source>
</evidence>
<dbReference type="EMBL" id="DXBV01000089">
    <property type="protein sequence ID" value="HIZ31343.1"/>
    <property type="molecule type" value="Genomic_DNA"/>
</dbReference>
<feature type="transmembrane region" description="Helical" evidence="9">
    <location>
        <begin position="580"/>
        <end position="602"/>
    </location>
</feature>
<dbReference type="AlphaFoldDB" id="A0A9D2IZU5"/>
<evidence type="ECO:0000256" key="1">
    <source>
        <dbReference type="ARBA" id="ARBA00004141"/>
    </source>
</evidence>
<keyword evidence="6" id="KW-0406">Ion transport</keyword>
<dbReference type="InterPro" id="IPR002490">
    <property type="entry name" value="V-ATPase_116kDa_su"/>
</dbReference>
<evidence type="ECO:0000256" key="6">
    <source>
        <dbReference type="ARBA" id="ARBA00023065"/>
    </source>
</evidence>
<dbReference type="Pfam" id="PF01496">
    <property type="entry name" value="V_ATPase_I"/>
    <property type="match status" value="1"/>
</dbReference>
<dbReference type="Proteomes" id="UP000824035">
    <property type="component" value="Unassembled WGS sequence"/>
</dbReference>
<keyword evidence="8" id="KW-0175">Coiled coil</keyword>
<reference evidence="10" key="1">
    <citation type="journal article" date="2021" name="PeerJ">
        <title>Extensive microbial diversity within the chicken gut microbiome revealed by metagenomics and culture.</title>
        <authorList>
            <person name="Gilroy R."/>
            <person name="Ravi A."/>
            <person name="Getino M."/>
            <person name="Pursley I."/>
            <person name="Horton D.L."/>
            <person name="Alikhan N.F."/>
            <person name="Baker D."/>
            <person name="Gharbi K."/>
            <person name="Hall N."/>
            <person name="Watson M."/>
            <person name="Adriaenssens E.M."/>
            <person name="Foster-Nyarko E."/>
            <person name="Jarju S."/>
            <person name="Secka A."/>
            <person name="Antonio M."/>
            <person name="Oren A."/>
            <person name="Chaudhuri R.R."/>
            <person name="La Ragione R."/>
            <person name="Hildebrand F."/>
            <person name="Pallen M.J."/>
        </authorList>
    </citation>
    <scope>NUCLEOTIDE SEQUENCE</scope>
    <source>
        <strain evidence="10">ChiGjej4B4-18154</strain>
    </source>
</reference>
<evidence type="ECO:0000256" key="3">
    <source>
        <dbReference type="ARBA" id="ARBA00022448"/>
    </source>
</evidence>
<accession>A0A9D2IZU5</accession>
<dbReference type="GO" id="GO:0033179">
    <property type="term" value="C:proton-transporting V-type ATPase, V0 domain"/>
    <property type="evidence" value="ECO:0007669"/>
    <property type="project" value="InterPro"/>
</dbReference>
<feature type="coiled-coil region" evidence="8">
    <location>
        <begin position="101"/>
        <end position="135"/>
    </location>
</feature>
<feature type="transmembrane region" description="Helical" evidence="9">
    <location>
        <begin position="608"/>
        <end position="630"/>
    </location>
</feature>
<dbReference type="PANTHER" id="PTHR11629">
    <property type="entry name" value="VACUOLAR PROTON ATPASES"/>
    <property type="match status" value="1"/>
</dbReference>
<feature type="transmembrane region" description="Helical" evidence="9">
    <location>
        <begin position="452"/>
        <end position="477"/>
    </location>
</feature>
<gene>
    <name evidence="10" type="ORF">H9813_08985</name>
</gene>
<name>A0A9D2IZU5_9FIRM</name>
<evidence type="ECO:0000256" key="7">
    <source>
        <dbReference type="ARBA" id="ARBA00023136"/>
    </source>
</evidence>
<feature type="transmembrane region" description="Helical" evidence="9">
    <location>
        <begin position="489"/>
        <end position="511"/>
    </location>
</feature>
<comment type="similarity">
    <text evidence="2">Belongs to the V-ATPase 116 kDa subunit family.</text>
</comment>
<keyword evidence="5 9" id="KW-1133">Transmembrane helix</keyword>
<feature type="transmembrane region" description="Helical" evidence="9">
    <location>
        <begin position="395"/>
        <end position="419"/>
    </location>
</feature>
<evidence type="ECO:0000256" key="4">
    <source>
        <dbReference type="ARBA" id="ARBA00022692"/>
    </source>
</evidence>
<comment type="subcellular location">
    <subcellularLocation>
        <location evidence="1">Membrane</location>
        <topology evidence="1">Multi-pass membrane protein</topology>
    </subcellularLocation>
</comment>
<evidence type="ECO:0000256" key="8">
    <source>
        <dbReference type="SAM" id="Coils"/>
    </source>
</evidence>
<sequence length="659" mass="73607">MTRKDDEDTLAIEKMKLVRVDGLLKNLDSVIYNCCLDGNFHPEPAIQHMSGSLGYITLSEDNPYTAHVQKMEELFQLVGESAPALSAQTARDIQPDDKEKIEELAESLARMQTEKAELEKEKSELEEKKAQFSHFTGLDMPFDEIIKGEYIKVRFGFLPKASYARMMVAYAENPHVLFVTCSEDKGGYWGIYFTPRQNADEIDGIFATLFFERLHLPEASGTPESIVKQLGDEIADCQKKIEEKEAEITRCWAEQKETCSEIYQQLKWHEEAFDLRHYAAYRDNYFFLVGWVPAVQADAFAEKVKQIRHMRVTISDPEEVENATPPTKLKNPWFVKPFEFFVDMYGLPSYGEMDITAFVAITFTVLFGIMFGDLGQGAVLAVGGFILWKWKKMALARLIVPCGISSMVFGFMFGSVFGFEEALNPVYEMLGMSGKPISNWPGTPHSVLDTAAINPILVCAIFIGVALVLAAMVLHIIAAVRKGQWGEAIFSNNGLVGILVYCGGVSFVSDFMSGPNFLPSGVAFALIGGGLVLLFFKEILIGLVDRHPNWKPESWADYCMQNIFELLEYVLSYFSNTVSFLRVGAFVFVHAAMMMAIFSLAGDPVNPIVVILGNALIIALEGLLSGIQGLRLEFYEMFSRCYEGGGHPFKGVSLTDKAE</sequence>